<keyword evidence="3" id="KW-0808">Transferase</keyword>
<dbReference type="Pfam" id="PF00583">
    <property type="entry name" value="Acetyltransf_1"/>
    <property type="match status" value="1"/>
</dbReference>
<gene>
    <name evidence="3" type="ORF">ERL59_04165</name>
</gene>
<protein>
    <submittedName>
        <fullName evidence="3">GNAT family N-acetyltransferase</fullName>
    </submittedName>
</protein>
<feature type="domain" description="N-acetyltransferase" evidence="2">
    <location>
        <begin position="99"/>
        <end position="244"/>
    </location>
</feature>
<dbReference type="EMBL" id="SIJB01000009">
    <property type="protein sequence ID" value="NBI28152.1"/>
    <property type="molecule type" value="Genomic_DNA"/>
</dbReference>
<comment type="caution">
    <text evidence="3">The sequence shown here is derived from an EMBL/GenBank/DDBJ whole genome shotgun (WGS) entry which is preliminary data.</text>
</comment>
<evidence type="ECO:0000259" key="2">
    <source>
        <dbReference type="PROSITE" id="PS51186"/>
    </source>
</evidence>
<organism evidence="3 4">
    <name type="scientific">Chengkuizengella marina</name>
    <dbReference type="NCBI Taxonomy" id="2507566"/>
    <lineage>
        <taxon>Bacteria</taxon>
        <taxon>Bacillati</taxon>
        <taxon>Bacillota</taxon>
        <taxon>Bacilli</taxon>
        <taxon>Bacillales</taxon>
        <taxon>Paenibacillaceae</taxon>
        <taxon>Chengkuizengella</taxon>
    </lineage>
</organism>
<proteinExistence type="predicted"/>
<dbReference type="CDD" id="cd04301">
    <property type="entry name" value="NAT_SF"/>
    <property type="match status" value="1"/>
</dbReference>
<dbReference type="OrthoDB" id="1884663at2"/>
<dbReference type="PROSITE" id="PS51186">
    <property type="entry name" value="GNAT"/>
    <property type="match status" value="1"/>
</dbReference>
<keyword evidence="4" id="KW-1185">Reference proteome</keyword>
<evidence type="ECO:0000313" key="3">
    <source>
        <dbReference type="EMBL" id="NBI28152.1"/>
    </source>
</evidence>
<keyword evidence="1" id="KW-0175">Coiled coil</keyword>
<evidence type="ECO:0000313" key="4">
    <source>
        <dbReference type="Proteomes" id="UP000448943"/>
    </source>
</evidence>
<dbReference type="Gene3D" id="3.40.630.30">
    <property type="match status" value="1"/>
</dbReference>
<dbReference type="InterPro" id="IPR016181">
    <property type="entry name" value="Acyl_CoA_acyltransferase"/>
</dbReference>
<reference evidence="3 4" key="1">
    <citation type="submission" date="2019-01" db="EMBL/GenBank/DDBJ databases">
        <title>Chengkuizengella sp. nov., isolated from deep-sea sediment of East Pacific Ocean.</title>
        <authorList>
            <person name="Yang J."/>
            <person name="Lai Q."/>
            <person name="Shao Z."/>
        </authorList>
    </citation>
    <scope>NUCLEOTIDE SEQUENCE [LARGE SCALE GENOMIC DNA]</scope>
    <source>
        <strain evidence="3 4">YPA3-1-1</strain>
    </source>
</reference>
<sequence>MNSFKVLNGLPNYIAIEEKNEIEFDNEELQNNLKELIKVGVKLEINRISVLINRTSEHYLNLSEMLIHHGFEPYASKVEVHRDVYDINSNIKQYKWRSIEEPTISEGEFMEYWKLCMSGSDNAPSSLTMDEHLDSVKSELGDNWMSSCKAIFLKDKPIGISIPHIEPGTLDEGRLFYFGVLPEHRGKGLSSFIHLQSLFLLKQMGASYYIGSTHENNIRMQKVFERNNCSIKAHTESYYKYFNK</sequence>
<dbReference type="Proteomes" id="UP000448943">
    <property type="component" value="Unassembled WGS sequence"/>
</dbReference>
<accession>A0A6N9PZB8</accession>
<dbReference type="SUPFAM" id="SSF55729">
    <property type="entry name" value="Acyl-CoA N-acyltransferases (Nat)"/>
    <property type="match status" value="1"/>
</dbReference>
<dbReference type="InterPro" id="IPR000182">
    <property type="entry name" value="GNAT_dom"/>
</dbReference>
<feature type="coiled-coil region" evidence="1">
    <location>
        <begin position="19"/>
        <end position="46"/>
    </location>
</feature>
<evidence type="ECO:0000256" key="1">
    <source>
        <dbReference type="SAM" id="Coils"/>
    </source>
</evidence>
<dbReference type="GO" id="GO:0016747">
    <property type="term" value="F:acyltransferase activity, transferring groups other than amino-acyl groups"/>
    <property type="evidence" value="ECO:0007669"/>
    <property type="project" value="InterPro"/>
</dbReference>
<dbReference type="AlphaFoldDB" id="A0A6N9PZB8"/>
<name>A0A6N9PZB8_9BACL</name>